<accession>A0A1R0GTA0</accession>
<evidence type="ECO:0000313" key="1">
    <source>
        <dbReference type="EMBL" id="OLY80116.1"/>
    </source>
</evidence>
<proteinExistence type="predicted"/>
<sequence>MAPFLLESVLDLLEKSRNTIFDFKSHAITPPNKKDAKEIDFFSKDDSSVVLNKEGKNALLNDAVFQNGKTFWEKSCSELYASLVTSLLNLAIINNDNAKYFAKNGRLIGEISEWISGEGKIDDIWYEVTLNYIELLEMMCGNAEDDKIEEIGRQVYD</sequence>
<protein>
    <submittedName>
        <fullName evidence="1">Uncharacterized protein</fullName>
    </submittedName>
</protein>
<dbReference type="AlphaFoldDB" id="A0A1R0GTA0"/>
<comment type="caution">
    <text evidence="1">The sequence shown here is derived from an EMBL/GenBank/DDBJ whole genome shotgun (WGS) entry which is preliminary data.</text>
</comment>
<keyword evidence="2" id="KW-1185">Reference proteome</keyword>
<dbReference type="STRING" id="133383.A0A1R0GTA0"/>
<dbReference type="Proteomes" id="UP000187455">
    <property type="component" value="Unassembled WGS sequence"/>
</dbReference>
<reference evidence="1 2" key="1">
    <citation type="journal article" date="2016" name="Mol. Biol. Evol.">
        <title>Genome-Wide Survey of Gut Fungi (Harpellales) Reveals the First Horizontally Transferred Ubiquitin Gene from a Mosquito Host.</title>
        <authorList>
            <person name="Wang Y."/>
            <person name="White M.M."/>
            <person name="Kvist S."/>
            <person name="Moncalvo J.M."/>
        </authorList>
    </citation>
    <scope>NUCLEOTIDE SEQUENCE [LARGE SCALE GENOMIC DNA]</scope>
    <source>
        <strain evidence="1 2">ALG-7-W6</strain>
    </source>
</reference>
<organism evidence="1 2">
    <name type="scientific">Smittium mucronatum</name>
    <dbReference type="NCBI Taxonomy" id="133383"/>
    <lineage>
        <taxon>Eukaryota</taxon>
        <taxon>Fungi</taxon>
        <taxon>Fungi incertae sedis</taxon>
        <taxon>Zoopagomycota</taxon>
        <taxon>Kickxellomycotina</taxon>
        <taxon>Harpellomycetes</taxon>
        <taxon>Harpellales</taxon>
        <taxon>Legeriomycetaceae</taxon>
        <taxon>Smittium</taxon>
    </lineage>
</organism>
<evidence type="ECO:0000313" key="2">
    <source>
        <dbReference type="Proteomes" id="UP000187455"/>
    </source>
</evidence>
<name>A0A1R0GTA0_9FUNG</name>
<gene>
    <name evidence="1" type="ORF">AYI68_g5795</name>
</gene>
<dbReference type="EMBL" id="LSSL01003762">
    <property type="protein sequence ID" value="OLY80116.1"/>
    <property type="molecule type" value="Genomic_DNA"/>
</dbReference>